<dbReference type="PATRIC" id="fig|1705561.3.peg.1195"/>
<dbReference type="OrthoDB" id="2558448at2"/>
<name>A0A0M9BR67_9BACL</name>
<gene>
    <name evidence="1" type="ORF">AMS66_07305</name>
</gene>
<dbReference type="EMBL" id="LITU01000045">
    <property type="protein sequence ID" value="KOY17149.1"/>
    <property type="molecule type" value="Genomic_DNA"/>
</dbReference>
<sequence length="270" mass="30473">MDLPSYTSFECSGREALFLFQLMNIPEADQLIRDLNDPPLEGKQAECMYKQVVNRLVKDSVIEVEGGQVTIDPQVHNLLMGCKLSSAVTRLDLHIADGESSVIYGFLSGMQIVEWVWTPTRDQALLSSFEELQDLFQLMGNRIELPDTAEEMMRTPIQAETLQQLSALPIGSDFETMQSILQQDHHLNESLINKLSHAFATIRRRGQFDVYTRGTEGKSQTIYFLGSTDGNWLFLEGKDTDLTAFKVTEEELVQSLFLLTTRSLSMLPAV</sequence>
<comment type="caution">
    <text evidence="1">The sequence shown here is derived from an EMBL/GenBank/DDBJ whole genome shotgun (WGS) entry which is preliminary data.</text>
</comment>
<evidence type="ECO:0000313" key="2">
    <source>
        <dbReference type="Proteomes" id="UP000037688"/>
    </source>
</evidence>
<dbReference type="Proteomes" id="UP000037688">
    <property type="component" value="Unassembled WGS sequence"/>
</dbReference>
<protein>
    <submittedName>
        <fullName evidence="1">Uncharacterized protein</fullName>
    </submittedName>
</protein>
<evidence type="ECO:0000313" key="1">
    <source>
        <dbReference type="EMBL" id="KOY17149.1"/>
    </source>
</evidence>
<accession>A0A0M9BR67</accession>
<keyword evidence="2" id="KW-1185">Reference proteome</keyword>
<dbReference type="RefSeq" id="WP_053780168.1">
    <property type="nucleotide sequence ID" value="NZ_LITU01000045.1"/>
</dbReference>
<reference evidence="1 2" key="1">
    <citation type="submission" date="2015-08" db="EMBL/GenBank/DDBJ databases">
        <title>Draft genome sequence of cellulolytic and xylanolytic Paenibacillus sp. A59, isolated from a decaying forest soil from Patagonia, Argentina.</title>
        <authorList>
            <person name="Ghio S."/>
            <person name="Caceres A.M."/>
            <person name="Talia P."/>
            <person name="Grasso D."/>
            <person name="Campos E."/>
        </authorList>
    </citation>
    <scope>NUCLEOTIDE SEQUENCE [LARGE SCALE GENOMIC DNA]</scope>
    <source>
        <strain evidence="1 2">A59</strain>
    </source>
</reference>
<dbReference type="AlphaFoldDB" id="A0A0M9BR67"/>
<proteinExistence type="predicted"/>
<organism evidence="1 2">
    <name type="scientific">Paenibacillus xylanivorans</name>
    <dbReference type="NCBI Taxonomy" id="1705561"/>
    <lineage>
        <taxon>Bacteria</taxon>
        <taxon>Bacillati</taxon>
        <taxon>Bacillota</taxon>
        <taxon>Bacilli</taxon>
        <taxon>Bacillales</taxon>
        <taxon>Paenibacillaceae</taxon>
        <taxon>Paenibacillus</taxon>
    </lineage>
</organism>